<dbReference type="GO" id="GO:0009244">
    <property type="term" value="P:lipopolysaccharide core region biosynthetic process"/>
    <property type="evidence" value="ECO:0007669"/>
    <property type="project" value="TreeGrafter"/>
</dbReference>
<dbReference type="OrthoDB" id="9783989at2"/>
<dbReference type="EMBL" id="VDFR01000057">
    <property type="protein sequence ID" value="TNC46356.1"/>
    <property type="molecule type" value="Genomic_DNA"/>
</dbReference>
<dbReference type="GO" id="GO:0005829">
    <property type="term" value="C:cytosol"/>
    <property type="evidence" value="ECO:0007669"/>
    <property type="project" value="TreeGrafter"/>
</dbReference>
<evidence type="ECO:0000256" key="2">
    <source>
        <dbReference type="ARBA" id="ARBA00022679"/>
    </source>
</evidence>
<dbReference type="SUPFAM" id="SSF53756">
    <property type="entry name" value="UDP-Glycosyltransferase/glycogen phosphorylase"/>
    <property type="match status" value="1"/>
</dbReference>
<evidence type="ECO:0000313" key="4">
    <source>
        <dbReference type="EMBL" id="TNC46356.1"/>
    </source>
</evidence>
<name>A0A5C4MHA8_9ACTN</name>
<dbReference type="InterPro" id="IPR051199">
    <property type="entry name" value="LPS_LOS_Heptosyltrfase"/>
</dbReference>
<protein>
    <submittedName>
        <fullName evidence="3">Glycosyltransferase family 9 protein</fullName>
    </submittedName>
</protein>
<dbReference type="Proteomes" id="UP000306740">
    <property type="component" value="Unassembled WGS sequence"/>
</dbReference>
<dbReference type="GO" id="GO:0008713">
    <property type="term" value="F:ADP-heptose-lipopolysaccharide heptosyltransferase activity"/>
    <property type="evidence" value="ECO:0007669"/>
    <property type="project" value="TreeGrafter"/>
</dbReference>
<keyword evidence="1" id="KW-0328">Glycosyltransferase</keyword>
<dbReference type="PANTHER" id="PTHR30160">
    <property type="entry name" value="TETRAACYLDISACCHARIDE 4'-KINASE-RELATED"/>
    <property type="match status" value="1"/>
</dbReference>
<sequence length="353" mass="36968">MRTTTRPARTLAVRLDSAGDVLILGPAVRAMAESGPVDLLVGPGGADAARLLPGVDDVHVWTCPWIVADAPRVDERDLADLVDRLRGRYAHAVVFTSFHQSALPTALLLRLAGVGRITAFSEDYPGALLDDRVMPPDDVPEPERALMLARHAGFGLPAGDTGELAVRVGQRSSLRAAGPYVAVHPGTSVPARGWPRERWRECVRMLVAAGRRVVVTGSASERDLTHDVAGDAALDLGGRTSFAELAAVIAGAEALVVANTGPAHLAAAVGTPVVSLFAPTVPAARWAPYRVPSVLLGDQDAPCRGTRAKTCPVPGHPCLGSVHPSEVLDALDQLAGPPAGTPPDPLRKKEMQL</sequence>
<accession>A0A5C4MHA8</accession>
<evidence type="ECO:0000313" key="3">
    <source>
        <dbReference type="EMBL" id="TNC36591.1"/>
    </source>
</evidence>
<dbReference type="InterPro" id="IPR002201">
    <property type="entry name" value="Glyco_trans_9"/>
</dbReference>
<reference evidence="3 5" key="1">
    <citation type="submission" date="2019-05" db="EMBL/GenBank/DDBJ databases">
        <title>Mumia sp. nov., isolated from the intestinal contents of plateau pika (Ochotona curzoniae) in the Qinghai-Tibet plateau of China.</title>
        <authorList>
            <person name="Tian Z."/>
        </authorList>
    </citation>
    <scope>NUCLEOTIDE SEQUENCE [LARGE SCALE GENOMIC DNA]</scope>
    <source>
        <strain evidence="5">527</strain>
        <strain evidence="3">Z527</strain>
    </source>
</reference>
<proteinExistence type="predicted"/>
<dbReference type="AlphaFoldDB" id="A0A5C4MHA8"/>
<gene>
    <name evidence="4" type="ORF">FHE65_13080</name>
    <name evidence="3" type="ORF">FHE65_25835</name>
</gene>
<dbReference type="Pfam" id="PF01075">
    <property type="entry name" value="Glyco_transf_9"/>
    <property type="match status" value="1"/>
</dbReference>
<organism evidence="3 5">
    <name type="scientific">Mumia zhuanghuii</name>
    <dbReference type="NCBI Taxonomy" id="2585211"/>
    <lineage>
        <taxon>Bacteria</taxon>
        <taxon>Bacillati</taxon>
        <taxon>Actinomycetota</taxon>
        <taxon>Actinomycetes</taxon>
        <taxon>Propionibacteriales</taxon>
        <taxon>Nocardioidaceae</taxon>
        <taxon>Mumia</taxon>
    </lineage>
</organism>
<dbReference type="CDD" id="cd03789">
    <property type="entry name" value="GT9_LPS_heptosyltransferase"/>
    <property type="match status" value="1"/>
</dbReference>
<dbReference type="EMBL" id="VDFR01000132">
    <property type="protein sequence ID" value="TNC36591.1"/>
    <property type="molecule type" value="Genomic_DNA"/>
</dbReference>
<evidence type="ECO:0000256" key="1">
    <source>
        <dbReference type="ARBA" id="ARBA00022676"/>
    </source>
</evidence>
<evidence type="ECO:0000313" key="5">
    <source>
        <dbReference type="Proteomes" id="UP000306740"/>
    </source>
</evidence>
<dbReference type="Gene3D" id="3.40.50.2000">
    <property type="entry name" value="Glycogen Phosphorylase B"/>
    <property type="match status" value="2"/>
</dbReference>
<dbReference type="PANTHER" id="PTHR30160:SF1">
    <property type="entry name" value="LIPOPOLYSACCHARIDE 1,2-N-ACETYLGLUCOSAMINETRANSFERASE-RELATED"/>
    <property type="match status" value="1"/>
</dbReference>
<dbReference type="RefSeq" id="WP_139105993.1">
    <property type="nucleotide sequence ID" value="NZ_VDFR01000057.1"/>
</dbReference>
<comment type="caution">
    <text evidence="3">The sequence shown here is derived from an EMBL/GenBank/DDBJ whole genome shotgun (WGS) entry which is preliminary data.</text>
</comment>
<keyword evidence="2 3" id="KW-0808">Transferase</keyword>